<dbReference type="Proteomes" id="UP000241587">
    <property type="component" value="Unassembled WGS sequence"/>
</dbReference>
<dbReference type="OrthoDB" id="9978204at2759"/>
<evidence type="ECO:0000256" key="1">
    <source>
        <dbReference type="ARBA" id="ARBA00001936"/>
    </source>
</evidence>
<dbReference type="PANTHER" id="PTHR15822">
    <property type="entry name" value="TRAF AND TNF RECEPTOR-ASSOCIATED PROTEIN"/>
    <property type="match status" value="1"/>
</dbReference>
<evidence type="ECO:0000256" key="4">
    <source>
        <dbReference type="ARBA" id="ARBA00022722"/>
    </source>
</evidence>
<evidence type="ECO:0000256" key="9">
    <source>
        <dbReference type="ARBA" id="ARBA00023204"/>
    </source>
</evidence>
<evidence type="ECO:0000313" key="14">
    <source>
        <dbReference type="Proteomes" id="UP000241587"/>
    </source>
</evidence>
<name>A0A2T4GYD4_FUSCU</name>
<dbReference type="Pfam" id="PF03372">
    <property type="entry name" value="Exo_endo_phos"/>
    <property type="match status" value="1"/>
</dbReference>
<keyword evidence="5" id="KW-0479">Metal-binding</keyword>
<proteinExistence type="predicted"/>
<dbReference type="Gene3D" id="3.60.10.10">
    <property type="entry name" value="Endonuclease/exonuclease/phosphatase"/>
    <property type="match status" value="1"/>
</dbReference>
<dbReference type="EMBL" id="PVEM01000005">
    <property type="protein sequence ID" value="PTD08541.1"/>
    <property type="molecule type" value="Genomic_DNA"/>
</dbReference>
<dbReference type="GO" id="GO:0005737">
    <property type="term" value="C:cytoplasm"/>
    <property type="evidence" value="ECO:0007669"/>
    <property type="project" value="TreeGrafter"/>
</dbReference>
<dbReference type="GO" id="GO:0070260">
    <property type="term" value="F:5'-tyrosyl-DNA phosphodiesterase activity"/>
    <property type="evidence" value="ECO:0007669"/>
    <property type="project" value="TreeGrafter"/>
</dbReference>
<feature type="chain" id="PRO_5015462168" description="Endonuclease/exonuclease/phosphatase domain-containing protein" evidence="11">
    <location>
        <begin position="20"/>
        <end position="784"/>
    </location>
</feature>
<dbReference type="Pfam" id="PF15892">
    <property type="entry name" value="BNR_4"/>
    <property type="match status" value="1"/>
</dbReference>
<gene>
    <name evidence="13" type="ORF">FCULG_00012547</name>
</gene>
<comment type="caution">
    <text evidence="13">The sequence shown here is derived from an EMBL/GenBank/DDBJ whole genome shotgun (WGS) entry which is preliminary data.</text>
</comment>
<dbReference type="InterPro" id="IPR051547">
    <property type="entry name" value="TDP2-like"/>
</dbReference>
<evidence type="ECO:0000256" key="6">
    <source>
        <dbReference type="ARBA" id="ARBA00022763"/>
    </source>
</evidence>
<comment type="subcellular location">
    <subcellularLocation>
        <location evidence="3">Nucleus</location>
        <location evidence="3">PML body</location>
    </subcellularLocation>
</comment>
<keyword evidence="14" id="KW-1185">Reference proteome</keyword>
<keyword evidence="9" id="KW-0234">DNA repair</keyword>
<keyword evidence="8" id="KW-0460">Magnesium</keyword>
<protein>
    <recommendedName>
        <fullName evidence="12">Endonuclease/exonuclease/phosphatase domain-containing protein</fullName>
    </recommendedName>
</protein>
<evidence type="ECO:0000256" key="8">
    <source>
        <dbReference type="ARBA" id="ARBA00022842"/>
    </source>
</evidence>
<reference evidence="13 14" key="1">
    <citation type="submission" date="2018-02" db="EMBL/GenBank/DDBJ databases">
        <title>Fusarium culmorum secondary metabolites in fungal-bacterial-plant interactions.</title>
        <authorList>
            <person name="Schmidt R."/>
        </authorList>
    </citation>
    <scope>NUCLEOTIDE SEQUENCE [LARGE SCALE GENOMIC DNA]</scope>
    <source>
        <strain evidence="13 14">PV</strain>
    </source>
</reference>
<evidence type="ECO:0000256" key="10">
    <source>
        <dbReference type="ARBA" id="ARBA00023242"/>
    </source>
</evidence>
<dbReference type="InterPro" id="IPR036691">
    <property type="entry name" value="Endo/exonu/phosph_ase_sf"/>
</dbReference>
<keyword evidence="11" id="KW-0732">Signal</keyword>
<evidence type="ECO:0000256" key="3">
    <source>
        <dbReference type="ARBA" id="ARBA00004322"/>
    </source>
</evidence>
<keyword evidence="10" id="KW-0539">Nucleus</keyword>
<dbReference type="GO" id="GO:0004518">
    <property type="term" value="F:nuclease activity"/>
    <property type="evidence" value="ECO:0007669"/>
    <property type="project" value="UniProtKB-KW"/>
</dbReference>
<dbReference type="InterPro" id="IPR005135">
    <property type="entry name" value="Endo/exonuclease/phosphatase"/>
</dbReference>
<evidence type="ECO:0000259" key="12">
    <source>
        <dbReference type="Pfam" id="PF03372"/>
    </source>
</evidence>
<keyword evidence="7" id="KW-0378">Hydrolase</keyword>
<evidence type="ECO:0000256" key="2">
    <source>
        <dbReference type="ARBA" id="ARBA00001946"/>
    </source>
</evidence>
<keyword evidence="4" id="KW-0540">Nuclease</keyword>
<comment type="cofactor">
    <cofactor evidence="1">
        <name>Mn(2+)</name>
        <dbReference type="ChEBI" id="CHEBI:29035"/>
    </cofactor>
</comment>
<dbReference type="GO" id="GO:0006302">
    <property type="term" value="P:double-strand break repair"/>
    <property type="evidence" value="ECO:0007669"/>
    <property type="project" value="TreeGrafter"/>
</dbReference>
<evidence type="ECO:0000256" key="5">
    <source>
        <dbReference type="ARBA" id="ARBA00022723"/>
    </source>
</evidence>
<feature type="signal peptide" evidence="11">
    <location>
        <begin position="1"/>
        <end position="19"/>
    </location>
</feature>
<feature type="domain" description="Endonuclease/exonuclease/phosphatase" evidence="12">
    <location>
        <begin position="507"/>
        <end position="773"/>
    </location>
</feature>
<dbReference type="SUPFAM" id="SSF56219">
    <property type="entry name" value="DNase I-like"/>
    <property type="match status" value="1"/>
</dbReference>
<organism evidence="13 14">
    <name type="scientific">Fusarium culmorum</name>
    <dbReference type="NCBI Taxonomy" id="5516"/>
    <lineage>
        <taxon>Eukaryota</taxon>
        <taxon>Fungi</taxon>
        <taxon>Dikarya</taxon>
        <taxon>Ascomycota</taxon>
        <taxon>Pezizomycotina</taxon>
        <taxon>Sordariomycetes</taxon>
        <taxon>Hypocreomycetidae</taxon>
        <taxon>Hypocreales</taxon>
        <taxon>Nectriaceae</taxon>
        <taxon>Fusarium</taxon>
    </lineage>
</organism>
<evidence type="ECO:0000256" key="11">
    <source>
        <dbReference type="SAM" id="SignalP"/>
    </source>
</evidence>
<accession>A0A2T4GYD4</accession>
<evidence type="ECO:0000256" key="7">
    <source>
        <dbReference type="ARBA" id="ARBA00022801"/>
    </source>
</evidence>
<dbReference type="GO" id="GO:0003697">
    <property type="term" value="F:single-stranded DNA binding"/>
    <property type="evidence" value="ECO:0007669"/>
    <property type="project" value="TreeGrafter"/>
</dbReference>
<dbReference type="CDD" id="cd09080">
    <property type="entry name" value="TDP2"/>
    <property type="match status" value="1"/>
</dbReference>
<comment type="cofactor">
    <cofactor evidence="2">
        <name>Mg(2+)</name>
        <dbReference type="ChEBI" id="CHEBI:18420"/>
    </cofactor>
</comment>
<dbReference type="SUPFAM" id="SSF50939">
    <property type="entry name" value="Sialidases"/>
    <property type="match status" value="1"/>
</dbReference>
<dbReference type="AlphaFoldDB" id="A0A2T4GYD4"/>
<dbReference type="InterPro" id="IPR036278">
    <property type="entry name" value="Sialidase_sf"/>
</dbReference>
<dbReference type="PANTHER" id="PTHR15822:SF4">
    <property type="entry name" value="TYROSYL-DNA PHOSPHODIESTERASE 2"/>
    <property type="match status" value="1"/>
</dbReference>
<sequence length="784" mass="88522">MRLFSIFLSLTSLMATTTALKLKSTKQWTIGTDIQGSERLNGVSYQEDALITYGNYQYVTFYETAPAGYLNHFVRLGRRKISPSVADWEYLTLDDYTQKTMDGHNMISMGISGDGKIHLSFDHHDVPINYRVSKSGIAKNVPSKWSSELFGPVVHTLDGSQGPYSPLTYPRFEPLPNGDLLLEFRIGQSGSGDSYIHRYSSSTGKWQAQGMYIQGDDNNAYINGLDYLDGKLYTSWTVRETPNADTNHGVYFAYSNDDGKTWFNTNGAKLTKPISTSDASTLIWDIPQNSRMVNQEGQLVDTKGRFHILMRDLLSGKHLYQHYLRDTNGKWTKNAINPAGLNGPDLYDPRGKLVGDATGEYLFGLLPDPVKQATGIYVATASKGFKDWTSLAEIPNTATEPLFDKTRLHEFGVLSVFVRQAGGFPDRKLQVWDFELDLKFLMDKIIQKAIQYTIEMRKPASSVTWKADQIWQQAFYGWVSKDKEWQPLQSTEASPAWPKINKLAVYSWNIDFMLPHAKSRMNAALKHLEELSRQHRLDEDTAVIANLQECVPSDLNTIGEKEWIREGFYQTDIDSSNWASGAYGTTTLIDRRLNISSCFRVHYSATKMERDALFVDVSLPSDGRKFRFCNAHLESLALEPPLRPAQMQLIASHMHADDVTNAVVTGDFNAIQPFDRTLHSENNLKDAYLELGGEEGDGRGEDTGGYTWGQQALSELRKLYGCSRMDKVFFRGDGLKLLHFERFGSDVEPDQEDEDARNEILAIGFEKPWVTDHLGVKAVFEVIA</sequence>
<keyword evidence="6" id="KW-0227">DNA damage</keyword>
<dbReference type="GO" id="GO:0046872">
    <property type="term" value="F:metal ion binding"/>
    <property type="evidence" value="ECO:0007669"/>
    <property type="project" value="UniProtKB-KW"/>
</dbReference>
<evidence type="ECO:0000313" key="13">
    <source>
        <dbReference type="EMBL" id="PTD08541.1"/>
    </source>
</evidence>
<dbReference type="OMA" id="RMNSALK"/>